<dbReference type="PANTHER" id="PTHR11803">
    <property type="entry name" value="2-IMINOBUTANOATE/2-IMINOPROPANOATE DEAMINASE RIDA"/>
    <property type="match status" value="1"/>
</dbReference>
<dbReference type="GO" id="GO:0005829">
    <property type="term" value="C:cytosol"/>
    <property type="evidence" value="ECO:0007669"/>
    <property type="project" value="TreeGrafter"/>
</dbReference>
<name>A0A6G1H4Y4_9PEZI</name>
<keyword evidence="2" id="KW-1185">Reference proteome</keyword>
<dbReference type="InterPro" id="IPR006175">
    <property type="entry name" value="YjgF/YER057c/UK114"/>
</dbReference>
<evidence type="ECO:0000313" key="1">
    <source>
        <dbReference type="EMBL" id="KAF1988215.1"/>
    </source>
</evidence>
<reference evidence="1" key="1">
    <citation type="journal article" date="2020" name="Stud. Mycol.">
        <title>101 Dothideomycetes genomes: a test case for predicting lifestyles and emergence of pathogens.</title>
        <authorList>
            <person name="Haridas S."/>
            <person name="Albert R."/>
            <person name="Binder M."/>
            <person name="Bloem J."/>
            <person name="Labutti K."/>
            <person name="Salamov A."/>
            <person name="Andreopoulos B."/>
            <person name="Baker S."/>
            <person name="Barry K."/>
            <person name="Bills G."/>
            <person name="Bluhm B."/>
            <person name="Cannon C."/>
            <person name="Castanera R."/>
            <person name="Culley D."/>
            <person name="Daum C."/>
            <person name="Ezra D."/>
            <person name="Gonzalez J."/>
            <person name="Henrissat B."/>
            <person name="Kuo A."/>
            <person name="Liang C."/>
            <person name="Lipzen A."/>
            <person name="Lutzoni F."/>
            <person name="Magnuson J."/>
            <person name="Mondo S."/>
            <person name="Nolan M."/>
            <person name="Ohm R."/>
            <person name="Pangilinan J."/>
            <person name="Park H.-J."/>
            <person name="Ramirez L."/>
            <person name="Alfaro M."/>
            <person name="Sun H."/>
            <person name="Tritt A."/>
            <person name="Yoshinaga Y."/>
            <person name="Zwiers L.-H."/>
            <person name="Turgeon B."/>
            <person name="Goodwin S."/>
            <person name="Spatafora J."/>
            <person name="Crous P."/>
            <person name="Grigoriev I."/>
        </authorList>
    </citation>
    <scope>NUCLEOTIDE SEQUENCE</scope>
    <source>
        <strain evidence="1">CBS 113979</strain>
    </source>
</reference>
<gene>
    <name evidence="1" type="ORF">K402DRAFT_328922</name>
</gene>
<dbReference type="Proteomes" id="UP000800041">
    <property type="component" value="Unassembled WGS sequence"/>
</dbReference>
<dbReference type="PANTHER" id="PTHR11803:SF39">
    <property type="entry name" value="2-IMINOBUTANOATE_2-IMINOPROPANOATE DEAMINASE"/>
    <property type="match status" value="1"/>
</dbReference>
<organism evidence="1 2">
    <name type="scientific">Aulographum hederae CBS 113979</name>
    <dbReference type="NCBI Taxonomy" id="1176131"/>
    <lineage>
        <taxon>Eukaryota</taxon>
        <taxon>Fungi</taxon>
        <taxon>Dikarya</taxon>
        <taxon>Ascomycota</taxon>
        <taxon>Pezizomycotina</taxon>
        <taxon>Dothideomycetes</taxon>
        <taxon>Pleosporomycetidae</taxon>
        <taxon>Aulographales</taxon>
        <taxon>Aulographaceae</taxon>
    </lineage>
</organism>
<protein>
    <submittedName>
        <fullName evidence="1">YjgF-like protein</fullName>
    </submittedName>
</protein>
<dbReference type="GO" id="GO:0019239">
    <property type="term" value="F:deaminase activity"/>
    <property type="evidence" value="ECO:0007669"/>
    <property type="project" value="TreeGrafter"/>
</dbReference>
<dbReference type="SUPFAM" id="SSF55298">
    <property type="entry name" value="YjgF-like"/>
    <property type="match status" value="1"/>
</dbReference>
<proteinExistence type="predicted"/>
<dbReference type="OrthoDB" id="309640at2759"/>
<dbReference type="AlphaFoldDB" id="A0A6G1H4Y4"/>
<dbReference type="Pfam" id="PF01042">
    <property type="entry name" value="Ribonuc_L-PSP"/>
    <property type="match status" value="1"/>
</dbReference>
<dbReference type="InterPro" id="IPR035959">
    <property type="entry name" value="RutC-like_sf"/>
</dbReference>
<sequence>MSQLKYFSYSKEGLKRSDQYNYNQSVRIPAGADRIEISGQAGWDPQTGDIPTDIAAQISLAFSNVELALRDAGGKDWEQVFKVNSYHTDMGEEALEAFVENLRRYAPHRPLLTAVAVPTLADPKAIVEIEVVAVDV</sequence>
<dbReference type="EMBL" id="ML977149">
    <property type="protein sequence ID" value="KAF1988215.1"/>
    <property type="molecule type" value="Genomic_DNA"/>
</dbReference>
<accession>A0A6G1H4Y4</accession>
<dbReference type="Gene3D" id="3.30.1330.40">
    <property type="entry name" value="RutC-like"/>
    <property type="match status" value="1"/>
</dbReference>
<dbReference type="GO" id="GO:0005739">
    <property type="term" value="C:mitochondrion"/>
    <property type="evidence" value="ECO:0007669"/>
    <property type="project" value="TreeGrafter"/>
</dbReference>
<evidence type="ECO:0000313" key="2">
    <source>
        <dbReference type="Proteomes" id="UP000800041"/>
    </source>
</evidence>